<keyword evidence="2 11" id="KW-0813">Transport</keyword>
<keyword evidence="5" id="KW-1133">Transmembrane helix</keyword>
<evidence type="ECO:0000256" key="11">
    <source>
        <dbReference type="RuleBase" id="RU000679"/>
    </source>
</evidence>
<gene>
    <name evidence="13" type="ORF">Ciccas_005401</name>
</gene>
<dbReference type="AlphaFoldDB" id="A0ABD2QB18"/>
<keyword evidence="10 11" id="KW-0407">Ion channel</keyword>
<dbReference type="EMBL" id="JBJKFK010000630">
    <property type="protein sequence ID" value="KAL3315956.1"/>
    <property type="molecule type" value="Genomic_DNA"/>
</dbReference>
<evidence type="ECO:0000256" key="7">
    <source>
        <dbReference type="ARBA" id="ARBA00023065"/>
    </source>
</evidence>
<keyword evidence="12" id="KW-0732">Signal</keyword>
<protein>
    <submittedName>
        <fullName evidence="13">Uncharacterized protein</fullName>
    </submittedName>
</protein>
<feature type="chain" id="PRO_5044751779" evidence="12">
    <location>
        <begin position="21"/>
        <end position="90"/>
    </location>
</feature>
<evidence type="ECO:0000313" key="13">
    <source>
        <dbReference type="EMBL" id="KAL3315956.1"/>
    </source>
</evidence>
<keyword evidence="14" id="KW-1185">Reference proteome</keyword>
<keyword evidence="9 11" id="KW-0739">Sodium transport</keyword>
<name>A0ABD2QB18_9PLAT</name>
<dbReference type="Proteomes" id="UP001626550">
    <property type="component" value="Unassembled WGS sequence"/>
</dbReference>
<feature type="signal peptide" evidence="12">
    <location>
        <begin position="1"/>
        <end position="20"/>
    </location>
</feature>
<accession>A0ABD2QB18</accession>
<comment type="subcellular location">
    <subcellularLocation>
        <location evidence="1">Membrane</location>
        <topology evidence="1">Multi-pass membrane protein</topology>
    </subcellularLocation>
</comment>
<dbReference type="Pfam" id="PF00858">
    <property type="entry name" value="ASC"/>
    <property type="match status" value="1"/>
</dbReference>
<comment type="caution">
    <text evidence="13">The sequence shown here is derived from an EMBL/GenBank/DDBJ whole genome shotgun (WGS) entry which is preliminary data.</text>
</comment>
<evidence type="ECO:0000313" key="14">
    <source>
        <dbReference type="Proteomes" id="UP001626550"/>
    </source>
</evidence>
<evidence type="ECO:0000256" key="12">
    <source>
        <dbReference type="SAM" id="SignalP"/>
    </source>
</evidence>
<dbReference type="GO" id="GO:0005272">
    <property type="term" value="F:sodium channel activity"/>
    <property type="evidence" value="ECO:0007669"/>
    <property type="project" value="UniProtKB-KW"/>
</dbReference>
<proteinExistence type="inferred from homology"/>
<evidence type="ECO:0000256" key="6">
    <source>
        <dbReference type="ARBA" id="ARBA00023053"/>
    </source>
</evidence>
<evidence type="ECO:0000256" key="9">
    <source>
        <dbReference type="ARBA" id="ARBA00023201"/>
    </source>
</evidence>
<keyword evidence="3 11" id="KW-0894">Sodium channel</keyword>
<dbReference type="GO" id="GO:0016020">
    <property type="term" value="C:membrane"/>
    <property type="evidence" value="ECO:0007669"/>
    <property type="project" value="UniProtKB-SubCell"/>
</dbReference>
<keyword evidence="4 11" id="KW-0812">Transmembrane</keyword>
<evidence type="ECO:0000256" key="3">
    <source>
        <dbReference type="ARBA" id="ARBA00022461"/>
    </source>
</evidence>
<dbReference type="InterPro" id="IPR001873">
    <property type="entry name" value="ENaC"/>
</dbReference>
<evidence type="ECO:0000256" key="10">
    <source>
        <dbReference type="ARBA" id="ARBA00023303"/>
    </source>
</evidence>
<organism evidence="13 14">
    <name type="scientific">Cichlidogyrus casuarinus</name>
    <dbReference type="NCBI Taxonomy" id="1844966"/>
    <lineage>
        <taxon>Eukaryota</taxon>
        <taxon>Metazoa</taxon>
        <taxon>Spiralia</taxon>
        <taxon>Lophotrochozoa</taxon>
        <taxon>Platyhelminthes</taxon>
        <taxon>Monogenea</taxon>
        <taxon>Monopisthocotylea</taxon>
        <taxon>Dactylogyridea</taxon>
        <taxon>Ancyrocephalidae</taxon>
        <taxon>Cichlidogyrus</taxon>
    </lineage>
</organism>
<evidence type="ECO:0000256" key="8">
    <source>
        <dbReference type="ARBA" id="ARBA00023136"/>
    </source>
</evidence>
<sequence>MWIVWIVLMLIALTIHMSFSIARYAAFDVVASISTSSLGFEIPDVTICPGQRFLFYNGQQAITNPPPVVQTNSNVLLNSTSYTFKEVGVI</sequence>
<evidence type="ECO:0000256" key="5">
    <source>
        <dbReference type="ARBA" id="ARBA00022989"/>
    </source>
</evidence>
<evidence type="ECO:0000256" key="1">
    <source>
        <dbReference type="ARBA" id="ARBA00004141"/>
    </source>
</evidence>
<keyword evidence="7 11" id="KW-0406">Ion transport</keyword>
<keyword evidence="8" id="KW-0472">Membrane</keyword>
<keyword evidence="6" id="KW-0915">Sodium</keyword>
<comment type="similarity">
    <text evidence="11">Belongs to the amiloride-sensitive sodium channel (TC 1.A.6) family.</text>
</comment>
<reference evidence="13 14" key="1">
    <citation type="submission" date="2024-11" db="EMBL/GenBank/DDBJ databases">
        <title>Adaptive evolution of stress response genes in parasites aligns with host niche diversity.</title>
        <authorList>
            <person name="Hahn C."/>
            <person name="Resl P."/>
        </authorList>
    </citation>
    <scope>NUCLEOTIDE SEQUENCE [LARGE SCALE GENOMIC DNA]</scope>
    <source>
        <strain evidence="13">EGGRZ-B1_66</strain>
        <tissue evidence="13">Body</tissue>
    </source>
</reference>
<evidence type="ECO:0000256" key="4">
    <source>
        <dbReference type="ARBA" id="ARBA00022692"/>
    </source>
</evidence>
<evidence type="ECO:0000256" key="2">
    <source>
        <dbReference type="ARBA" id="ARBA00022448"/>
    </source>
</evidence>